<protein>
    <recommendedName>
        <fullName evidence="3">ESX-1 secretion-associated protein</fullName>
    </recommendedName>
</protein>
<organism evidence="1 2">
    <name type="scientific">Mycolicibacterium septicum</name>
    <dbReference type="NCBI Taxonomy" id="98668"/>
    <lineage>
        <taxon>Bacteria</taxon>
        <taxon>Bacillati</taxon>
        <taxon>Actinomycetota</taxon>
        <taxon>Actinomycetes</taxon>
        <taxon>Mycobacteriales</taxon>
        <taxon>Mycobacteriaceae</taxon>
        <taxon>Mycolicibacterium</taxon>
    </lineage>
</organism>
<dbReference type="RefSeq" id="WP_409552828.1">
    <property type="nucleotide sequence ID" value="NZ_JBKBDE010000014.1"/>
</dbReference>
<comment type="caution">
    <text evidence="1">The sequence shown here is derived from an EMBL/GenBank/DDBJ whole genome shotgun (WGS) entry which is preliminary data.</text>
</comment>
<evidence type="ECO:0008006" key="3">
    <source>
        <dbReference type="Google" id="ProtNLM"/>
    </source>
</evidence>
<dbReference type="EMBL" id="JBKBDE010000014">
    <property type="protein sequence ID" value="MFN6554778.1"/>
    <property type="molecule type" value="Genomic_DNA"/>
</dbReference>
<name>A0ABW9M399_9MYCO</name>
<keyword evidence="2" id="KW-1185">Reference proteome</keyword>
<sequence length="104" mass="11476">MSGNEISLDQDQAAAAAAQWREYADQVETHGRSRHVPPEMLRSMLGDVYDDYIQSKQGEYSARESAYARVAAQTRSHADKLDNTNRILTEGDENAAASFGALID</sequence>
<evidence type="ECO:0000313" key="1">
    <source>
        <dbReference type="EMBL" id="MFN6554778.1"/>
    </source>
</evidence>
<accession>A0ABW9M399</accession>
<gene>
    <name evidence="1" type="ORF">ACK4CP_30610</name>
</gene>
<proteinExistence type="predicted"/>
<dbReference type="Proteomes" id="UP001635817">
    <property type="component" value="Unassembled WGS sequence"/>
</dbReference>
<reference evidence="1 2" key="1">
    <citation type="submission" date="2024-12" db="EMBL/GenBank/DDBJ databases">
        <title>The coexistence of Mycolicibacterium septicum and Mycolicibacterium nivoides in clinical samples.</title>
        <authorList>
            <person name="Wang C."/>
            <person name="Feng Y."/>
            <person name="Zong Z."/>
        </authorList>
    </citation>
    <scope>NUCLEOTIDE SEQUENCE [LARGE SCALE GENOMIC DNA]</scope>
    <source>
        <strain evidence="1 2">120310</strain>
    </source>
</reference>
<evidence type="ECO:0000313" key="2">
    <source>
        <dbReference type="Proteomes" id="UP001635817"/>
    </source>
</evidence>